<dbReference type="Pfam" id="PF08843">
    <property type="entry name" value="AbiEii"/>
    <property type="match status" value="1"/>
</dbReference>
<evidence type="ECO:0000313" key="1">
    <source>
        <dbReference type="EMBL" id="VBB44414.1"/>
    </source>
</evidence>
<organism evidence="1">
    <name type="scientific">Uncultured Desulfatiglans sp</name>
    <dbReference type="NCBI Taxonomy" id="1748965"/>
    <lineage>
        <taxon>Bacteria</taxon>
        <taxon>Pseudomonadati</taxon>
        <taxon>Thermodesulfobacteriota</taxon>
        <taxon>Desulfobacteria</taxon>
        <taxon>Desulfatiglandales</taxon>
        <taxon>Desulfatiglandaceae</taxon>
        <taxon>Desulfatiglans</taxon>
        <taxon>environmental samples</taxon>
    </lineage>
</organism>
<dbReference type="InterPro" id="IPR014942">
    <property type="entry name" value="AbiEii"/>
</dbReference>
<protein>
    <recommendedName>
        <fullName evidence="2">Nucleotidyl transferase AbiEii toxin, Type IV TA system</fullName>
    </recommendedName>
</protein>
<proteinExistence type="predicted"/>
<sequence>MYPTTISDGLYRLLKRLDRSLELRSGYLGGGTALALQLGHRRSDDLDFFFPEFFSPTAALTDMDKLGLVVTVLNHTPRHTELLVQRFKVDLLTETIPLKRLARPILPEIRNLKMADAADIGRMKLLTVASRGCKKDFLDIFCLTRHTISLKSLIDEFISEGQGVRFSKLLFLKGLVDFEAADLEPDPVMLWNLDWNAVKEDLISEVKQIAHEIC</sequence>
<evidence type="ECO:0008006" key="2">
    <source>
        <dbReference type="Google" id="ProtNLM"/>
    </source>
</evidence>
<gene>
    <name evidence="1" type="ORF">TRIP_B330520</name>
</gene>
<dbReference type="AlphaFoldDB" id="A0A653A8W6"/>
<accession>A0A653A8W6</accession>
<dbReference type="EMBL" id="UPXX01000027">
    <property type="protein sequence ID" value="VBB44414.1"/>
    <property type="molecule type" value="Genomic_DNA"/>
</dbReference>
<reference evidence="1" key="1">
    <citation type="submission" date="2018-07" db="EMBL/GenBank/DDBJ databases">
        <authorList>
            <consortium name="Genoscope - CEA"/>
            <person name="William W."/>
        </authorList>
    </citation>
    <scope>NUCLEOTIDE SEQUENCE</scope>
    <source>
        <strain evidence="1">IK1</strain>
    </source>
</reference>
<name>A0A653A8W6_UNCDX</name>